<proteinExistence type="predicted"/>
<keyword evidence="2" id="KW-0614">Plasmid</keyword>
<dbReference type="AlphaFoldDB" id="A0A2H4ZHF3"/>
<evidence type="ECO:0000313" key="2">
    <source>
        <dbReference type="EMBL" id="AUF80637.1"/>
    </source>
</evidence>
<organism evidence="2">
    <name type="scientific">Raoultella ornithinolytica</name>
    <name type="common">Klebsiella ornithinolytica</name>
    <dbReference type="NCBI Taxonomy" id="54291"/>
    <lineage>
        <taxon>Bacteria</taxon>
        <taxon>Pseudomonadati</taxon>
        <taxon>Pseudomonadota</taxon>
        <taxon>Gammaproteobacteria</taxon>
        <taxon>Enterobacterales</taxon>
        <taxon>Enterobacteriaceae</taxon>
        <taxon>Klebsiella/Raoultella group</taxon>
        <taxon>Raoultella</taxon>
    </lineage>
</organism>
<evidence type="ECO:0000256" key="1">
    <source>
        <dbReference type="SAM" id="Phobius"/>
    </source>
</evidence>
<keyword evidence="1" id="KW-0812">Transmembrane</keyword>
<dbReference type="EMBL" id="MF788071">
    <property type="protein sequence ID" value="AUF80637.1"/>
    <property type="molecule type" value="Genomic_DNA"/>
</dbReference>
<geneLocation type="plasmid" evidence="2">
    <name>p23141-3</name>
</geneLocation>
<feature type="transmembrane region" description="Helical" evidence="1">
    <location>
        <begin position="27"/>
        <end position="47"/>
    </location>
</feature>
<keyword evidence="1" id="KW-0472">Membrane</keyword>
<reference evidence="2" key="1">
    <citation type="submission" date="2017-08" db="EMBL/GenBank/DDBJ databases">
        <title>Complete sequence of p23141-1.</title>
        <authorList>
            <person name="Feng J."/>
            <person name="Yin Z."/>
            <person name="Zeng L."/>
            <person name="Jiang X."/>
            <person name="Zhan Z."/>
            <person name="Luo W."/>
            <person name="Zhao Y."/>
            <person name="Zhou D."/>
        </authorList>
    </citation>
    <scope>NUCLEOTIDE SEQUENCE</scope>
    <source>
        <strain evidence="2">23141</strain>
        <plasmid evidence="2">p23141-3</plasmid>
    </source>
</reference>
<keyword evidence="1" id="KW-1133">Transmembrane helix</keyword>
<name>A0A2H4ZHF3_RAOOR</name>
<accession>A0A2H4ZHF3</accession>
<protein>
    <submittedName>
        <fullName evidence="2">Uncharacterized protein</fullName>
    </submittedName>
</protein>
<sequence length="101" mass="11539">MTGWLLCILGSGYVSMALEQPDSTVLLSLLLLYVMSGILLMQFQYMYSERSIGYKFYLEVLMNAAASTQHKEQLQYLFINKPNSITMGDLYRLYDFNGGGR</sequence>